<evidence type="ECO:0000256" key="6">
    <source>
        <dbReference type="ARBA" id="ARBA00022989"/>
    </source>
</evidence>
<dbReference type="RefSeq" id="WP_278012650.1">
    <property type="nucleotide sequence ID" value="NZ_CP121208.1"/>
</dbReference>
<evidence type="ECO:0000256" key="7">
    <source>
        <dbReference type="ARBA" id="ARBA00023136"/>
    </source>
</evidence>
<dbReference type="InterPro" id="IPR007208">
    <property type="entry name" value="MrpF/PhaF-like"/>
</dbReference>
<dbReference type="EMBL" id="CP121208">
    <property type="protein sequence ID" value="WFM83225.1"/>
    <property type="molecule type" value="Genomic_DNA"/>
</dbReference>
<evidence type="ECO:0000256" key="2">
    <source>
        <dbReference type="ARBA" id="ARBA00009212"/>
    </source>
</evidence>
<dbReference type="Pfam" id="PF04066">
    <property type="entry name" value="MrpF_PhaF"/>
    <property type="match status" value="1"/>
</dbReference>
<evidence type="ECO:0000313" key="10">
    <source>
        <dbReference type="EMBL" id="WFM83225.1"/>
    </source>
</evidence>
<accession>A0ABY8FZQ1</accession>
<protein>
    <submittedName>
        <fullName evidence="10">Monovalent cation/H+ antiporter complex subunit F</fullName>
    </submittedName>
</protein>
<keyword evidence="5 9" id="KW-0812">Transmembrane</keyword>
<evidence type="ECO:0000256" key="1">
    <source>
        <dbReference type="ARBA" id="ARBA00004651"/>
    </source>
</evidence>
<evidence type="ECO:0000256" key="3">
    <source>
        <dbReference type="ARBA" id="ARBA00022448"/>
    </source>
</evidence>
<organism evidence="10 11">
    <name type="scientific">Arcanobacterium canis</name>
    <dbReference type="NCBI Taxonomy" id="999183"/>
    <lineage>
        <taxon>Bacteria</taxon>
        <taxon>Bacillati</taxon>
        <taxon>Actinomycetota</taxon>
        <taxon>Actinomycetes</taxon>
        <taxon>Actinomycetales</taxon>
        <taxon>Actinomycetaceae</taxon>
        <taxon>Arcanobacterium</taxon>
    </lineage>
</organism>
<feature type="transmembrane region" description="Helical" evidence="9">
    <location>
        <begin position="32"/>
        <end position="53"/>
    </location>
</feature>
<comment type="subcellular location">
    <subcellularLocation>
        <location evidence="1">Cell membrane</location>
        <topology evidence="1">Multi-pass membrane protein</topology>
    </subcellularLocation>
</comment>
<sequence>MTYVLILCGAMLVVSAVPVLFRITRGPSTLDRAVAVDMLTSVLIGAIAVTAAFTRRADLMPLLVVLAVVGFIGSTALARFAKKTSDQERRVLTAAEVAAADAEFLAHNSDDDAPMHDVDPPLADSDEPNSDSASQGAREESR</sequence>
<evidence type="ECO:0000256" key="8">
    <source>
        <dbReference type="SAM" id="MobiDB-lite"/>
    </source>
</evidence>
<dbReference type="PANTHER" id="PTHR34702">
    <property type="entry name" value="NA(+)/H(+) ANTIPORTER SUBUNIT F1"/>
    <property type="match status" value="1"/>
</dbReference>
<feature type="transmembrane region" description="Helical" evidence="9">
    <location>
        <begin position="60"/>
        <end position="81"/>
    </location>
</feature>
<evidence type="ECO:0000256" key="4">
    <source>
        <dbReference type="ARBA" id="ARBA00022475"/>
    </source>
</evidence>
<feature type="region of interest" description="Disordered" evidence="8">
    <location>
        <begin position="107"/>
        <end position="142"/>
    </location>
</feature>
<name>A0ABY8FZQ1_9ACTO</name>
<keyword evidence="4" id="KW-1003">Cell membrane</keyword>
<keyword evidence="3" id="KW-0813">Transport</keyword>
<dbReference type="PANTHER" id="PTHR34702:SF1">
    <property type="entry name" value="NA(+)_H(+) ANTIPORTER SUBUNIT F"/>
    <property type="match status" value="1"/>
</dbReference>
<evidence type="ECO:0000313" key="11">
    <source>
        <dbReference type="Proteomes" id="UP001215216"/>
    </source>
</evidence>
<proteinExistence type="inferred from homology"/>
<comment type="similarity">
    <text evidence="2">Belongs to the CPA3 antiporters (TC 2.A.63) subunit F family.</text>
</comment>
<keyword evidence="7 9" id="KW-0472">Membrane</keyword>
<feature type="compositionally biased region" description="Basic and acidic residues" evidence="8">
    <location>
        <begin position="108"/>
        <end position="119"/>
    </location>
</feature>
<dbReference type="Proteomes" id="UP001215216">
    <property type="component" value="Chromosome"/>
</dbReference>
<keyword evidence="11" id="KW-1185">Reference proteome</keyword>
<gene>
    <name evidence="10" type="ORF">P7079_07485</name>
</gene>
<reference evidence="10 11" key="1">
    <citation type="submission" date="2023-03" db="EMBL/GenBank/DDBJ databases">
        <title>Complete genome of Arcanobacterium canis strain DSM 25104 isolated in 2010 from a canine otitis externa in Germany.</title>
        <authorList>
            <person name="Borowiak M."/>
            <person name="Kreitlow A."/>
            <person name="Malorny B."/>
            <person name="Laemmler C."/>
            <person name="Prenger-Berninghoff E."/>
            <person name="Ploetz M."/>
            <person name="Abdulmawjood A."/>
        </authorList>
    </citation>
    <scope>NUCLEOTIDE SEQUENCE [LARGE SCALE GENOMIC DNA]</scope>
    <source>
        <strain evidence="10 11">DSM 25104</strain>
    </source>
</reference>
<keyword evidence="6 9" id="KW-1133">Transmembrane helix</keyword>
<evidence type="ECO:0000256" key="5">
    <source>
        <dbReference type="ARBA" id="ARBA00022692"/>
    </source>
</evidence>
<evidence type="ECO:0000256" key="9">
    <source>
        <dbReference type="SAM" id="Phobius"/>
    </source>
</evidence>